<dbReference type="EMBL" id="RYZI01000054">
    <property type="protein sequence ID" value="RWA12330.1"/>
    <property type="molecule type" value="Genomic_DNA"/>
</dbReference>
<evidence type="ECO:0000313" key="3">
    <source>
        <dbReference type="Proteomes" id="UP000286045"/>
    </source>
</evidence>
<feature type="compositionally biased region" description="Polar residues" evidence="1">
    <location>
        <begin position="267"/>
        <end position="284"/>
    </location>
</feature>
<sequence length="341" mass="37135">MNSTPEGQPGSFCQAIFFFYTCGCRTPQPVFCCQPPPGQQATGNPCCHENPSLVTAKIPHSCGRSIGNSEACGAEDPGKKEFVREIDTAERLELVVSGGVEQDKICNVLPGKVEGAFTIDQVVSKSQRDEKRKSAFSATAAPFVPRSGGCGVTPGSVTTKENNITACRDHNKTSSDAPMNTNKVVTGTAILSRVKDKVKDKVGGKGKHRRNNDDLAEGTTRDEVSYRTKPKDAPSNTENTEFVDIELDVLTPEDKADDQESKPRTSVAENMTENQGRGASTQLDGSYDDIMKFYWAMDQSQSELRPKPKPKPVRTCYWAITSIFSKRTAQTAEQLPPSTSR</sequence>
<feature type="compositionally biased region" description="Basic and acidic residues" evidence="1">
    <location>
        <begin position="219"/>
        <end position="232"/>
    </location>
</feature>
<reference evidence="2 3" key="1">
    <citation type="submission" date="2018-12" db="EMBL/GenBank/DDBJ databases">
        <title>Draft genome sequence of Xylaria grammica IHI A82.</title>
        <authorList>
            <person name="Buettner E."/>
            <person name="Kellner H."/>
        </authorList>
    </citation>
    <scope>NUCLEOTIDE SEQUENCE [LARGE SCALE GENOMIC DNA]</scope>
    <source>
        <strain evidence="2 3">IHI A82</strain>
    </source>
</reference>
<accession>A0A439DD47</accession>
<evidence type="ECO:0000313" key="2">
    <source>
        <dbReference type="EMBL" id="RWA12330.1"/>
    </source>
</evidence>
<gene>
    <name evidence="2" type="ORF">EKO27_g2769</name>
</gene>
<name>A0A439DD47_9PEZI</name>
<feature type="region of interest" description="Disordered" evidence="1">
    <location>
        <begin position="196"/>
        <end position="284"/>
    </location>
</feature>
<dbReference type="AlphaFoldDB" id="A0A439DD47"/>
<proteinExistence type="predicted"/>
<evidence type="ECO:0000256" key="1">
    <source>
        <dbReference type="SAM" id="MobiDB-lite"/>
    </source>
</evidence>
<protein>
    <submittedName>
        <fullName evidence="2">Uncharacterized protein</fullName>
    </submittedName>
</protein>
<feature type="compositionally biased region" description="Basic and acidic residues" evidence="1">
    <location>
        <begin position="252"/>
        <end position="263"/>
    </location>
</feature>
<keyword evidence="3" id="KW-1185">Reference proteome</keyword>
<comment type="caution">
    <text evidence="2">The sequence shown here is derived from an EMBL/GenBank/DDBJ whole genome shotgun (WGS) entry which is preliminary data.</text>
</comment>
<organism evidence="2 3">
    <name type="scientific">Xylaria grammica</name>
    <dbReference type="NCBI Taxonomy" id="363999"/>
    <lineage>
        <taxon>Eukaryota</taxon>
        <taxon>Fungi</taxon>
        <taxon>Dikarya</taxon>
        <taxon>Ascomycota</taxon>
        <taxon>Pezizomycotina</taxon>
        <taxon>Sordariomycetes</taxon>
        <taxon>Xylariomycetidae</taxon>
        <taxon>Xylariales</taxon>
        <taxon>Xylariaceae</taxon>
        <taxon>Xylaria</taxon>
    </lineage>
</organism>
<dbReference type="Proteomes" id="UP000286045">
    <property type="component" value="Unassembled WGS sequence"/>
</dbReference>